<accession>A0A5B7CLV3</accession>
<gene>
    <name evidence="1" type="ORF">E2C01_002857</name>
</gene>
<name>A0A5B7CLV3_PORTR</name>
<evidence type="ECO:0000313" key="1">
    <source>
        <dbReference type="EMBL" id="MPC10225.1"/>
    </source>
</evidence>
<dbReference type="Proteomes" id="UP000324222">
    <property type="component" value="Unassembled WGS sequence"/>
</dbReference>
<evidence type="ECO:0000313" key="2">
    <source>
        <dbReference type="Proteomes" id="UP000324222"/>
    </source>
</evidence>
<reference evidence="1 2" key="1">
    <citation type="submission" date="2019-05" db="EMBL/GenBank/DDBJ databases">
        <title>Another draft genome of Portunus trituberculatus and its Hox gene families provides insights of decapod evolution.</title>
        <authorList>
            <person name="Jeong J.-H."/>
            <person name="Song I."/>
            <person name="Kim S."/>
            <person name="Choi T."/>
            <person name="Kim D."/>
            <person name="Ryu S."/>
            <person name="Kim W."/>
        </authorList>
    </citation>
    <scope>NUCLEOTIDE SEQUENCE [LARGE SCALE GENOMIC DNA]</scope>
    <source>
        <tissue evidence="1">Muscle</tissue>
    </source>
</reference>
<keyword evidence="2" id="KW-1185">Reference proteome</keyword>
<proteinExistence type="predicted"/>
<dbReference type="EMBL" id="VSRR010000107">
    <property type="protein sequence ID" value="MPC10225.1"/>
    <property type="molecule type" value="Genomic_DNA"/>
</dbReference>
<dbReference type="AlphaFoldDB" id="A0A5B7CLV3"/>
<organism evidence="1 2">
    <name type="scientific">Portunus trituberculatus</name>
    <name type="common">Swimming crab</name>
    <name type="synonym">Neptunus trituberculatus</name>
    <dbReference type="NCBI Taxonomy" id="210409"/>
    <lineage>
        <taxon>Eukaryota</taxon>
        <taxon>Metazoa</taxon>
        <taxon>Ecdysozoa</taxon>
        <taxon>Arthropoda</taxon>
        <taxon>Crustacea</taxon>
        <taxon>Multicrustacea</taxon>
        <taxon>Malacostraca</taxon>
        <taxon>Eumalacostraca</taxon>
        <taxon>Eucarida</taxon>
        <taxon>Decapoda</taxon>
        <taxon>Pleocyemata</taxon>
        <taxon>Brachyura</taxon>
        <taxon>Eubrachyura</taxon>
        <taxon>Portunoidea</taxon>
        <taxon>Portunidae</taxon>
        <taxon>Portuninae</taxon>
        <taxon>Portunus</taxon>
    </lineage>
</organism>
<comment type="caution">
    <text evidence="1">The sequence shown here is derived from an EMBL/GenBank/DDBJ whole genome shotgun (WGS) entry which is preliminary data.</text>
</comment>
<sequence length="78" mass="8840">MLVAFWNGLMIYCFWTRRTGTSRAFRSRQVKSGHGVGRRQCRENCKIIKKLGCKGETPGSLLSGGNFSLRVVMEEKLT</sequence>
<protein>
    <submittedName>
        <fullName evidence="1">Uncharacterized protein</fullName>
    </submittedName>
</protein>